<name>A0A1I3DUL2_9LACT</name>
<evidence type="ECO:0000313" key="2">
    <source>
        <dbReference type="EMBL" id="SFH90278.1"/>
    </source>
</evidence>
<dbReference type="OrthoDB" id="2157427at2"/>
<sequence length="120" mass="13900">MADNLLNKNKGKRNLLERKEEVKPQQSFNRSSLFTVNESQQANEDTKKDTPRKKEKGKTTTIRCAADTSHRLNAIVTSFNLDSVNELIEILLDNYEASLTTDERREIKTLLEVYQRKSKK</sequence>
<evidence type="ECO:0000313" key="3">
    <source>
        <dbReference type="Proteomes" id="UP000198668"/>
    </source>
</evidence>
<feature type="compositionally biased region" description="Polar residues" evidence="1">
    <location>
        <begin position="24"/>
        <end position="43"/>
    </location>
</feature>
<dbReference type="RefSeq" id="WP_092093693.1">
    <property type="nucleotide sequence ID" value="NZ_FOQE01000053.1"/>
</dbReference>
<evidence type="ECO:0000256" key="1">
    <source>
        <dbReference type="SAM" id="MobiDB-lite"/>
    </source>
</evidence>
<feature type="compositionally biased region" description="Basic and acidic residues" evidence="1">
    <location>
        <begin position="14"/>
        <end position="23"/>
    </location>
</feature>
<evidence type="ECO:0008006" key="4">
    <source>
        <dbReference type="Google" id="ProtNLM"/>
    </source>
</evidence>
<feature type="region of interest" description="Disordered" evidence="1">
    <location>
        <begin position="1"/>
        <end position="61"/>
    </location>
</feature>
<dbReference type="AlphaFoldDB" id="A0A1I3DUL2"/>
<accession>A0A1I3DUL2</accession>
<organism evidence="2 3">
    <name type="scientific">Pisciglobus halotolerans</name>
    <dbReference type="NCBI Taxonomy" id="745365"/>
    <lineage>
        <taxon>Bacteria</taxon>
        <taxon>Bacillati</taxon>
        <taxon>Bacillota</taxon>
        <taxon>Bacilli</taxon>
        <taxon>Lactobacillales</taxon>
        <taxon>Carnobacteriaceae</taxon>
    </lineage>
</organism>
<keyword evidence="3" id="KW-1185">Reference proteome</keyword>
<dbReference type="EMBL" id="FOQE01000053">
    <property type="protein sequence ID" value="SFH90278.1"/>
    <property type="molecule type" value="Genomic_DNA"/>
</dbReference>
<dbReference type="Proteomes" id="UP000198668">
    <property type="component" value="Unassembled WGS sequence"/>
</dbReference>
<proteinExistence type="predicted"/>
<protein>
    <recommendedName>
        <fullName evidence="4">Replication-associated protein RepC</fullName>
    </recommendedName>
</protein>
<gene>
    <name evidence="2" type="ORF">SAMN04489868_1532</name>
</gene>
<reference evidence="2 3" key="1">
    <citation type="submission" date="2016-10" db="EMBL/GenBank/DDBJ databases">
        <authorList>
            <person name="de Groot N.N."/>
        </authorList>
    </citation>
    <scope>NUCLEOTIDE SEQUENCE [LARGE SCALE GENOMIC DNA]</scope>
    <source>
        <strain evidence="2 3">DSM 27630</strain>
    </source>
</reference>